<evidence type="ECO:0000256" key="1">
    <source>
        <dbReference type="ARBA" id="ARBA00004651"/>
    </source>
</evidence>
<keyword evidence="2" id="KW-1003">Cell membrane</keyword>
<feature type="transmembrane region" description="Helical" evidence="6">
    <location>
        <begin position="714"/>
        <end position="732"/>
    </location>
</feature>
<evidence type="ECO:0000256" key="2">
    <source>
        <dbReference type="ARBA" id="ARBA00022475"/>
    </source>
</evidence>
<proteinExistence type="predicted"/>
<feature type="domain" description="MacB-like periplasmic core" evidence="8">
    <location>
        <begin position="20"/>
        <end position="235"/>
    </location>
</feature>
<feature type="transmembrane region" description="Helical" evidence="6">
    <location>
        <begin position="325"/>
        <end position="352"/>
    </location>
</feature>
<name>A0A7X9S046_9BACT</name>
<feature type="transmembrane region" description="Helical" evidence="6">
    <location>
        <begin position="752"/>
        <end position="774"/>
    </location>
</feature>
<evidence type="ECO:0000256" key="4">
    <source>
        <dbReference type="ARBA" id="ARBA00022989"/>
    </source>
</evidence>
<dbReference type="RefSeq" id="WP_169660185.1">
    <property type="nucleotide sequence ID" value="NZ_JABANE010000125.1"/>
</dbReference>
<evidence type="ECO:0000313" key="9">
    <source>
        <dbReference type="EMBL" id="NME71987.1"/>
    </source>
</evidence>
<dbReference type="InterPro" id="IPR003838">
    <property type="entry name" value="ABC3_permease_C"/>
</dbReference>
<feature type="domain" description="MacB-like periplasmic core" evidence="8">
    <location>
        <begin position="444"/>
        <end position="620"/>
    </location>
</feature>
<feature type="domain" description="ABC3 transporter permease C-terminal" evidence="7">
    <location>
        <begin position="284"/>
        <end position="387"/>
    </location>
</feature>
<accession>A0A7X9S046</accession>
<dbReference type="InterPro" id="IPR025857">
    <property type="entry name" value="MacB_PCD"/>
</dbReference>
<gene>
    <name evidence="9" type="ORF">HHU12_28740</name>
</gene>
<dbReference type="Proteomes" id="UP000576082">
    <property type="component" value="Unassembled WGS sequence"/>
</dbReference>
<evidence type="ECO:0000256" key="3">
    <source>
        <dbReference type="ARBA" id="ARBA00022692"/>
    </source>
</evidence>
<feature type="transmembrane region" description="Helical" evidence="6">
    <location>
        <begin position="420"/>
        <end position="439"/>
    </location>
</feature>
<dbReference type="Pfam" id="PF12704">
    <property type="entry name" value="MacB_PCD"/>
    <property type="match status" value="2"/>
</dbReference>
<keyword evidence="10" id="KW-1185">Reference proteome</keyword>
<evidence type="ECO:0000259" key="7">
    <source>
        <dbReference type="Pfam" id="PF02687"/>
    </source>
</evidence>
<dbReference type="GO" id="GO:0005886">
    <property type="term" value="C:plasma membrane"/>
    <property type="evidence" value="ECO:0007669"/>
    <property type="project" value="UniProtKB-SubCell"/>
</dbReference>
<comment type="caution">
    <text evidence="9">The sequence shown here is derived from an EMBL/GenBank/DDBJ whole genome shotgun (WGS) entry which is preliminary data.</text>
</comment>
<dbReference type="EMBL" id="JABANE010000125">
    <property type="protein sequence ID" value="NME71987.1"/>
    <property type="molecule type" value="Genomic_DNA"/>
</dbReference>
<keyword evidence="4 6" id="KW-1133">Transmembrane helix</keyword>
<keyword evidence="3 6" id="KW-0812">Transmembrane</keyword>
<reference evidence="9 10" key="1">
    <citation type="submission" date="2020-04" db="EMBL/GenBank/DDBJ databases">
        <title>Flammeovirga sp. SR4, a novel species isolated from seawater.</title>
        <authorList>
            <person name="Wang X."/>
        </authorList>
    </citation>
    <scope>NUCLEOTIDE SEQUENCE [LARGE SCALE GENOMIC DNA]</scope>
    <source>
        <strain evidence="9 10">ATCC 23126</strain>
    </source>
</reference>
<dbReference type="GO" id="GO:0022857">
    <property type="term" value="F:transmembrane transporter activity"/>
    <property type="evidence" value="ECO:0007669"/>
    <property type="project" value="TreeGrafter"/>
</dbReference>
<evidence type="ECO:0000256" key="5">
    <source>
        <dbReference type="ARBA" id="ARBA00023136"/>
    </source>
</evidence>
<dbReference type="InterPro" id="IPR050250">
    <property type="entry name" value="Macrolide_Exporter_MacB"/>
</dbReference>
<feature type="domain" description="ABC3 transporter permease C-terminal" evidence="7">
    <location>
        <begin position="665"/>
        <end position="778"/>
    </location>
</feature>
<dbReference type="PANTHER" id="PTHR30572">
    <property type="entry name" value="MEMBRANE COMPONENT OF TRANSPORTER-RELATED"/>
    <property type="match status" value="1"/>
</dbReference>
<dbReference type="Pfam" id="PF02687">
    <property type="entry name" value="FtsX"/>
    <property type="match status" value="2"/>
</dbReference>
<protein>
    <submittedName>
        <fullName evidence="9">FtsX-like permease family protein</fullName>
    </submittedName>
</protein>
<dbReference type="AlphaFoldDB" id="A0A7X9S046"/>
<feature type="transmembrane region" description="Helical" evidence="6">
    <location>
        <begin position="279"/>
        <end position="304"/>
    </location>
</feature>
<keyword evidence="5 6" id="KW-0472">Membrane</keyword>
<evidence type="ECO:0000259" key="8">
    <source>
        <dbReference type="Pfam" id="PF12704"/>
    </source>
</evidence>
<sequence length="785" mass="90283">MYRIYFKLAFQNLLKNYQNTTINLLGLTLGLSSALFIFLFYLSESSYDSFYEKDIYRTNYEFSTPSGNLNMARAFFIHGQAMKEKIDNVNDYAIIEIPYRNDILINKQKVGIFNISAVENNFLHFFDVELIIGDKETVLNNQDDVLISESFANTFFKDESPLNKEIEIPGSTRKIKGVFKDLPSNSSLQYDILCSLERYKVNNENVNHWVGSNHFYLYLTFKNKAEVPNSLEKINALLKKEYTPHGLEMTATLQPIEDIHFHSHHLLYDMPKLRSYESFLVIISIGVIILILSLVNFVVLYTAQKDEEIQTLSLMKIYGAHHKEILISTCIEIGLLILISIGFSLLPFHFILSFINDKLNSVVYLKDYPLEVLFFYLSIGSILIVVLSYLSLRGVKSFSLAESLSGQTQLFSSYRYGDKILLVLQFSTVFILLSVGFIVHQQYQHLLKADHGFSYENIFAIPIYASTEKRDAYKEEIKKMVGVKDVTSSIEFIGIGNNISIESVQLEGSEEFYVTSTLHVDINYLSFFDIKLSKGKYFDSNQKLSYSECIINKEFIQKNNSTQLGSLIKYNGKKYKVVGILDNLAIRGLKQLDEPLMIVTTTKVSGFSYINVKYATSNPLELAQKVRNIWLEDNPDYFLTDAIFYDQSIFQIYKETEGQNQVSLFFGAITLFIAVSGLWGITRYSVLQRTKEISIRRVNGASVQQVLFLFNKDYLLWIFISFFIAMPIAHYYSVEWLSTFPNRIQIQFIDWLLLGIGVCLISVITITAICWKVVNTNPSEILRDM</sequence>
<feature type="transmembrane region" description="Helical" evidence="6">
    <location>
        <begin position="662"/>
        <end position="681"/>
    </location>
</feature>
<comment type="subcellular location">
    <subcellularLocation>
        <location evidence="1">Cell membrane</location>
        <topology evidence="1">Multi-pass membrane protein</topology>
    </subcellularLocation>
</comment>
<dbReference type="PANTHER" id="PTHR30572:SF18">
    <property type="entry name" value="ABC-TYPE MACROLIDE FAMILY EXPORT SYSTEM PERMEASE COMPONENT 2"/>
    <property type="match status" value="1"/>
</dbReference>
<feature type="transmembrane region" description="Helical" evidence="6">
    <location>
        <begin position="21"/>
        <end position="42"/>
    </location>
</feature>
<evidence type="ECO:0000256" key="6">
    <source>
        <dbReference type="SAM" id="Phobius"/>
    </source>
</evidence>
<evidence type="ECO:0000313" key="10">
    <source>
        <dbReference type="Proteomes" id="UP000576082"/>
    </source>
</evidence>
<feature type="transmembrane region" description="Helical" evidence="6">
    <location>
        <begin position="372"/>
        <end position="392"/>
    </location>
</feature>
<organism evidence="9 10">
    <name type="scientific">Flammeovirga aprica JL-4</name>
    <dbReference type="NCBI Taxonomy" id="694437"/>
    <lineage>
        <taxon>Bacteria</taxon>
        <taxon>Pseudomonadati</taxon>
        <taxon>Bacteroidota</taxon>
        <taxon>Cytophagia</taxon>
        <taxon>Cytophagales</taxon>
        <taxon>Flammeovirgaceae</taxon>
        <taxon>Flammeovirga</taxon>
    </lineage>
</organism>